<gene>
    <name evidence="2" type="ORF">H0E82_16180</name>
</gene>
<comment type="caution">
    <text evidence="2">The sequence shown here is derived from an EMBL/GenBank/DDBJ whole genome shotgun (WGS) entry which is preliminary data.</text>
</comment>
<dbReference type="RefSeq" id="WP_180546471.1">
    <property type="nucleotide sequence ID" value="NZ_JACCJZ010000020.1"/>
</dbReference>
<dbReference type="AlphaFoldDB" id="A0A7Z0QVV7"/>
<dbReference type="EMBL" id="JACCJZ010000020">
    <property type="protein sequence ID" value="NYZ64278.1"/>
    <property type="molecule type" value="Genomic_DNA"/>
</dbReference>
<dbReference type="Proteomes" id="UP000589896">
    <property type="component" value="Unassembled WGS sequence"/>
</dbReference>
<feature type="compositionally biased region" description="Basic and acidic residues" evidence="1">
    <location>
        <begin position="153"/>
        <end position="168"/>
    </location>
</feature>
<evidence type="ECO:0000313" key="2">
    <source>
        <dbReference type="EMBL" id="NYZ64278.1"/>
    </source>
</evidence>
<accession>A0A7Z0QVV7</accession>
<dbReference type="PANTHER" id="PTHR38774">
    <property type="entry name" value="CYTOPLASMIC PROTEIN-RELATED"/>
    <property type="match status" value="1"/>
</dbReference>
<organism evidence="2 3">
    <name type="scientific">Luteimonas deserti</name>
    <dbReference type="NCBI Taxonomy" id="2752306"/>
    <lineage>
        <taxon>Bacteria</taxon>
        <taxon>Pseudomonadati</taxon>
        <taxon>Pseudomonadota</taxon>
        <taxon>Gammaproteobacteria</taxon>
        <taxon>Lysobacterales</taxon>
        <taxon>Lysobacteraceae</taxon>
        <taxon>Luteimonas</taxon>
    </lineage>
</organism>
<feature type="region of interest" description="Disordered" evidence="1">
    <location>
        <begin position="147"/>
        <end position="168"/>
    </location>
</feature>
<name>A0A7Z0QVV7_9GAMM</name>
<dbReference type="InterPro" id="IPR009659">
    <property type="entry name" value="DUF1249"/>
</dbReference>
<evidence type="ECO:0000256" key="1">
    <source>
        <dbReference type="SAM" id="MobiDB-lite"/>
    </source>
</evidence>
<sequence>MQNVINRRPRLPALGRFGWLMALYAENHTRLTQLFEPAGLEPGSYLSAPPGVLAVRLEVLARHAYTSELRLSYTMVDPATGEPDPSAYLRLYRDAGQVEATHCYVGRRWQDVIGMFPPPAEVVDHRMRMNTFLGKWLQYLRDQGHGVASLQRNPDDARLDRDEAGATG</sequence>
<dbReference type="PANTHER" id="PTHR38774:SF1">
    <property type="entry name" value="CYTOPLASMIC PROTEIN"/>
    <property type="match status" value="1"/>
</dbReference>
<reference evidence="2 3" key="1">
    <citation type="submission" date="2020-07" db="EMBL/GenBank/DDBJ databases">
        <title>isolation of Luteimonas sp. SJ-16.</title>
        <authorList>
            <person name="Huang X.-X."/>
            <person name="Xu L."/>
            <person name="Sun J.-Q."/>
        </authorList>
    </citation>
    <scope>NUCLEOTIDE SEQUENCE [LARGE SCALE GENOMIC DNA]</scope>
    <source>
        <strain evidence="2 3">SJ-16</strain>
    </source>
</reference>
<dbReference type="Pfam" id="PF06853">
    <property type="entry name" value="DUF1249"/>
    <property type="match status" value="1"/>
</dbReference>
<evidence type="ECO:0000313" key="3">
    <source>
        <dbReference type="Proteomes" id="UP000589896"/>
    </source>
</evidence>
<proteinExistence type="predicted"/>
<keyword evidence="3" id="KW-1185">Reference proteome</keyword>
<protein>
    <submittedName>
        <fullName evidence="2">DUF1249 domain-containing protein</fullName>
    </submittedName>
</protein>